<dbReference type="PANTHER" id="PTHR14619">
    <property type="entry name" value="NEURON-DERIVED NEUROTROPHIC FACTOR"/>
    <property type="match status" value="1"/>
</dbReference>
<dbReference type="PROSITE" id="PS51403">
    <property type="entry name" value="NC1_IV"/>
    <property type="match status" value="1"/>
</dbReference>
<dbReference type="InterPro" id="IPR019326">
    <property type="entry name" value="NDNF"/>
</dbReference>
<dbReference type="GO" id="GO:0005581">
    <property type="term" value="C:collagen trimer"/>
    <property type="evidence" value="ECO:0007669"/>
    <property type="project" value="UniProtKB-KW"/>
</dbReference>
<dbReference type="SUPFAM" id="SSF56436">
    <property type="entry name" value="C-type lectin-like"/>
    <property type="match status" value="2"/>
</dbReference>
<evidence type="ECO:0000313" key="11">
    <source>
        <dbReference type="Ensembl" id="ENSACAP00000013906.3"/>
    </source>
</evidence>
<keyword evidence="4" id="KW-0272">Extracellular matrix</keyword>
<reference evidence="11" key="3">
    <citation type="submission" date="2025-09" db="UniProtKB">
        <authorList>
            <consortium name="Ensembl"/>
        </authorList>
    </citation>
    <scope>IDENTIFICATION</scope>
</reference>
<evidence type="ECO:0000256" key="8">
    <source>
        <dbReference type="ARBA" id="ARBA00023157"/>
    </source>
</evidence>
<comment type="function">
    <text evidence="1">Type IV collagen is the major structural component of glomerular basement membranes (GBM), forming a 'chicken-wire' meshwork together with laminins, proteoglycans and entactin/nidogen.</text>
</comment>
<dbReference type="InParanoid" id="G1KPK0"/>
<dbReference type="GO" id="GO:0005604">
    <property type="term" value="C:basement membrane"/>
    <property type="evidence" value="ECO:0007669"/>
    <property type="project" value="UniProtKB-SubCell"/>
</dbReference>
<dbReference type="PANTHER" id="PTHR14619:SF8">
    <property type="entry name" value="COLLAGEN TYPE IV ALPHA 4 CHAIN"/>
    <property type="match status" value="1"/>
</dbReference>
<organism evidence="11 12">
    <name type="scientific">Anolis carolinensis</name>
    <name type="common">Green anole</name>
    <name type="synonym">American chameleon</name>
    <dbReference type="NCBI Taxonomy" id="28377"/>
    <lineage>
        <taxon>Eukaryota</taxon>
        <taxon>Metazoa</taxon>
        <taxon>Chordata</taxon>
        <taxon>Craniata</taxon>
        <taxon>Vertebrata</taxon>
        <taxon>Euteleostomi</taxon>
        <taxon>Lepidosauria</taxon>
        <taxon>Squamata</taxon>
        <taxon>Bifurcata</taxon>
        <taxon>Unidentata</taxon>
        <taxon>Episquamata</taxon>
        <taxon>Toxicofera</taxon>
        <taxon>Iguania</taxon>
        <taxon>Dactyloidae</taxon>
        <taxon>Anolis</taxon>
    </lineage>
</organism>
<dbReference type="Pfam" id="PF01413">
    <property type="entry name" value="C4"/>
    <property type="match status" value="2"/>
</dbReference>
<keyword evidence="7" id="KW-0176">Collagen</keyword>
<dbReference type="STRING" id="28377.ENSACAP00000013906"/>
<dbReference type="Gene3D" id="2.170.240.10">
    <property type="entry name" value="Collagen IV, non-collagenous"/>
    <property type="match status" value="1"/>
</dbReference>
<dbReference type="AlphaFoldDB" id="G1KPK0"/>
<reference evidence="11 12" key="1">
    <citation type="submission" date="2009-12" db="EMBL/GenBank/DDBJ databases">
        <title>The Genome Sequence of Anolis carolinensis (Green Anole Lizard).</title>
        <authorList>
            <consortium name="The Genome Sequencing Platform"/>
            <person name="Di Palma F."/>
            <person name="Alfoldi J."/>
            <person name="Heiman D."/>
            <person name="Young S."/>
            <person name="Grabherr M."/>
            <person name="Johnson J."/>
            <person name="Lander E.S."/>
            <person name="Lindblad-Toh K."/>
        </authorList>
    </citation>
    <scope>NUCLEOTIDE SEQUENCE [LARGE SCALE GENOMIC DNA]</scope>
    <source>
        <strain evidence="11 12">JBL SC #1</strain>
    </source>
</reference>
<feature type="domain" description="Collagen IV NC1" evidence="10">
    <location>
        <begin position="196"/>
        <end position="418"/>
    </location>
</feature>
<evidence type="ECO:0000313" key="12">
    <source>
        <dbReference type="Proteomes" id="UP000001646"/>
    </source>
</evidence>
<feature type="compositionally biased region" description="Low complexity" evidence="9">
    <location>
        <begin position="52"/>
        <end position="64"/>
    </location>
</feature>
<feature type="compositionally biased region" description="Pro residues" evidence="9">
    <location>
        <begin position="146"/>
        <end position="156"/>
    </location>
</feature>
<evidence type="ECO:0000256" key="3">
    <source>
        <dbReference type="ARBA" id="ARBA00022525"/>
    </source>
</evidence>
<keyword evidence="6" id="KW-0084">Basement membrane</keyword>
<dbReference type="InterPro" id="IPR008160">
    <property type="entry name" value="Collagen"/>
</dbReference>
<dbReference type="eggNOG" id="KOG3544">
    <property type="taxonomic scope" value="Eukaryota"/>
</dbReference>
<feature type="region of interest" description="Disordered" evidence="9">
    <location>
        <begin position="1"/>
        <end position="108"/>
    </location>
</feature>
<keyword evidence="8" id="KW-1015">Disulfide bond</keyword>
<reference evidence="11" key="2">
    <citation type="submission" date="2025-08" db="UniProtKB">
        <authorList>
            <consortium name="Ensembl"/>
        </authorList>
    </citation>
    <scope>IDENTIFICATION</scope>
</reference>
<keyword evidence="5" id="KW-0677">Repeat</keyword>
<evidence type="ECO:0000256" key="6">
    <source>
        <dbReference type="ARBA" id="ARBA00022869"/>
    </source>
</evidence>
<dbReference type="Bgee" id="ENSACAG00000014055">
    <property type="expression patterns" value="Expressed in heart and 12 other cell types or tissues"/>
</dbReference>
<evidence type="ECO:0000256" key="4">
    <source>
        <dbReference type="ARBA" id="ARBA00022530"/>
    </source>
</evidence>
<evidence type="ECO:0000256" key="2">
    <source>
        <dbReference type="ARBA" id="ARBA00004302"/>
    </source>
</evidence>
<keyword evidence="12" id="KW-1185">Reference proteome</keyword>
<keyword evidence="3" id="KW-0964">Secreted</keyword>
<feature type="region of interest" description="Disordered" evidence="9">
    <location>
        <begin position="130"/>
        <end position="192"/>
    </location>
</feature>
<dbReference type="GO" id="GO:0005201">
    <property type="term" value="F:extracellular matrix structural constituent"/>
    <property type="evidence" value="ECO:0007669"/>
    <property type="project" value="InterPro"/>
</dbReference>
<evidence type="ECO:0000256" key="1">
    <source>
        <dbReference type="ARBA" id="ARBA00003696"/>
    </source>
</evidence>
<dbReference type="Ensembl" id="ENSACAT00000014192.3">
    <property type="protein sequence ID" value="ENSACAP00000013906.3"/>
    <property type="gene ID" value="ENSACAG00000014055.3"/>
</dbReference>
<comment type="subcellular location">
    <subcellularLocation>
        <location evidence="2">Secreted</location>
        <location evidence="2">Extracellular space</location>
        <location evidence="2">Extracellular matrix</location>
        <location evidence="2">Basement membrane</location>
    </subcellularLocation>
</comment>
<dbReference type="InterPro" id="IPR001442">
    <property type="entry name" value="Collagen_IV_NC"/>
</dbReference>
<evidence type="ECO:0000256" key="7">
    <source>
        <dbReference type="ARBA" id="ARBA00023119"/>
    </source>
</evidence>
<dbReference type="InterPro" id="IPR036954">
    <property type="entry name" value="Collagen_IV_NC_sf"/>
</dbReference>
<dbReference type="GeneTree" id="ENSGT00940000157234"/>
<accession>G1KPK0</accession>
<dbReference type="FunFam" id="2.170.240.10:FF:000001">
    <property type="entry name" value="Collagen IV alpha 1 chain"/>
    <property type="match status" value="1"/>
</dbReference>
<protein>
    <recommendedName>
        <fullName evidence="10">Collagen IV NC1 domain-containing protein</fullName>
    </recommendedName>
</protein>
<evidence type="ECO:0000256" key="5">
    <source>
        <dbReference type="ARBA" id="ARBA00022737"/>
    </source>
</evidence>
<feature type="compositionally biased region" description="Low complexity" evidence="9">
    <location>
        <begin position="26"/>
        <end position="41"/>
    </location>
</feature>
<dbReference type="HOGENOM" id="CLU_002023_1_0_1"/>
<name>G1KPK0_ANOCA</name>
<sequence>GRPGSLGLQGFPGPAGAKGTTGDRLGASAGSPGDAGPPGFSGLEGQRGDKGQPGLRGVPGRPGLDSPPGAKGESGKMGGVGEDGQKGLRGDPGLAGRPGIPGLPGARGYKGEQGVMGFVGVMGFPGAPGPIGPKGDRGAIGFQGPPGSPGLPPVPPKLVAEQGTPGAHGNRGPSGPVGEMGPQGPPGDPGRSINIGYLLVKHSQSDQEPMCPVGMNKLWSGYSLLYFEGQETAHNQDLGLAGSCLARFSTMPFLYCNPGDVCYYASRNDKSYWLSTTAPLPMMPVEEEEIRPYISRCTVCEAPAVAIAIHSQDTTIPHCPEGWRSLWIGYSFIMHTASGAEGGGQSLVSPGSCLEDFRATPFIECNGAQGTCHYFANKYSFWLTTIDRQFQPSPSSDTLKAGLIRRHISRCQVCMKYL</sequence>
<dbReference type="Proteomes" id="UP000001646">
    <property type="component" value="Chromosome 1"/>
</dbReference>
<dbReference type="InterPro" id="IPR016187">
    <property type="entry name" value="CTDL_fold"/>
</dbReference>
<evidence type="ECO:0000259" key="10">
    <source>
        <dbReference type="PROSITE" id="PS51403"/>
    </source>
</evidence>
<dbReference type="Pfam" id="PF01391">
    <property type="entry name" value="Collagen"/>
    <property type="match status" value="1"/>
</dbReference>
<dbReference type="SMART" id="SM00111">
    <property type="entry name" value="C4"/>
    <property type="match status" value="2"/>
</dbReference>
<proteinExistence type="predicted"/>
<evidence type="ECO:0000256" key="9">
    <source>
        <dbReference type="SAM" id="MobiDB-lite"/>
    </source>
</evidence>